<evidence type="ECO:0000313" key="5">
    <source>
        <dbReference type="Proteomes" id="UP000474777"/>
    </source>
</evidence>
<feature type="transmembrane region" description="Helical" evidence="2">
    <location>
        <begin position="266"/>
        <end position="284"/>
    </location>
</feature>
<evidence type="ECO:0000256" key="2">
    <source>
        <dbReference type="SAM" id="Phobius"/>
    </source>
</evidence>
<dbReference type="PANTHER" id="PTHR34978">
    <property type="entry name" value="POSSIBLE SENSOR-TRANSDUCER PROTEIN BLAR"/>
    <property type="match status" value="1"/>
</dbReference>
<dbReference type="PANTHER" id="PTHR34978:SF3">
    <property type="entry name" value="SLR0241 PROTEIN"/>
    <property type="match status" value="1"/>
</dbReference>
<dbReference type="EMBL" id="JAAGWD010000001">
    <property type="protein sequence ID" value="NEM96835.1"/>
    <property type="molecule type" value="Genomic_DNA"/>
</dbReference>
<keyword evidence="5" id="KW-1185">Reference proteome</keyword>
<feature type="transmembrane region" description="Helical" evidence="2">
    <location>
        <begin position="6"/>
        <end position="26"/>
    </location>
</feature>
<proteinExistence type="predicted"/>
<feature type="region of interest" description="Disordered" evidence="1">
    <location>
        <begin position="459"/>
        <end position="503"/>
    </location>
</feature>
<sequence length="706" mass="79048">MPELLIYLLKVNVALVLFYLAYHVALRRLTFYHLNRMFLVFGIVFSTVYPFIDLASLFESKEQLAAAYLVTIPAWAYTPQTIVTTSEAFDYWQLPVYFFWGGVIVMLVRFIVQLVSLYKIHTTSEPANYRNIGFRKVKNIDQAFSFWQTIYINPEQHQRDELEKILHHELIHITGWHTLDVLLAELSTVFYWFNPGAWLMKKAVKENLEFIADQNVVNTGIDKKEYQYLLLKVVGATQPQIANQFNFPSLKRRIAMMNKMPTSKAGKLRLLIALPLAATLLFAFRNAEPVTETLNLIAEDNPQNISDAYKNDKVNIETATYADNDPYKAFYARNPQVSEVAWLSGGEILVKLKSGKEETYQFGNKQSLATAEEKYGKLPSAPPVVIRDKDQGSGQNSNVAEALINELQRNRAIKNVRSRKVDGKDAIVINLKGGGTEVYFIGDAASLAELKRKYVMPELPPPPPPAPAPPVAPPAPPVPAKEQLPPPPPVGKNLPVPPAPPVKPEESNMLLNIPDGVVYYLDGKEDKIEAYKKLDPKKIHSIIVVKGERAQKTVGSKAVNGIVSIVTEKNKDSREVKEFEQKFEALPAPPPPVRNEGALVPASGAKLVEDEKSVTYILWPNDVTKREFEVAQQAFDANGFDLKFKEYKDLNGGDAVNITLASKKLNTGTSVVHNLKDLTTYNNVVVVKGFKETGKFMIGTTIPPEK</sequence>
<evidence type="ECO:0000259" key="3">
    <source>
        <dbReference type="Pfam" id="PF05569"/>
    </source>
</evidence>
<accession>A0A6B3LP66</accession>
<reference evidence="4 5" key="1">
    <citation type="submission" date="2020-02" db="EMBL/GenBank/DDBJ databases">
        <authorList>
            <person name="Kim M.K."/>
        </authorList>
    </citation>
    <scope>NUCLEOTIDE SEQUENCE [LARGE SCALE GENOMIC DNA]</scope>
    <source>
        <strain evidence="4 5">BT327</strain>
    </source>
</reference>
<dbReference type="CDD" id="cd07341">
    <property type="entry name" value="M56_BlaR1_MecR1_like"/>
    <property type="match status" value="1"/>
</dbReference>
<evidence type="ECO:0000256" key="1">
    <source>
        <dbReference type="SAM" id="MobiDB-lite"/>
    </source>
</evidence>
<organism evidence="4 5">
    <name type="scientific">Pontibacter burrus</name>
    <dbReference type="NCBI Taxonomy" id="2704466"/>
    <lineage>
        <taxon>Bacteria</taxon>
        <taxon>Pseudomonadati</taxon>
        <taxon>Bacteroidota</taxon>
        <taxon>Cytophagia</taxon>
        <taxon>Cytophagales</taxon>
        <taxon>Hymenobacteraceae</taxon>
        <taxon>Pontibacter</taxon>
    </lineage>
</organism>
<keyword evidence="2" id="KW-0472">Membrane</keyword>
<dbReference type="InterPro" id="IPR008756">
    <property type="entry name" value="Peptidase_M56"/>
</dbReference>
<feature type="transmembrane region" description="Helical" evidence="2">
    <location>
        <begin position="97"/>
        <end position="118"/>
    </location>
</feature>
<dbReference type="Pfam" id="PF05569">
    <property type="entry name" value="Peptidase_M56"/>
    <property type="match status" value="1"/>
</dbReference>
<dbReference type="Proteomes" id="UP000474777">
    <property type="component" value="Unassembled WGS sequence"/>
</dbReference>
<dbReference type="AlphaFoldDB" id="A0A6B3LP66"/>
<keyword evidence="2" id="KW-1133">Transmembrane helix</keyword>
<feature type="compositionally biased region" description="Pro residues" evidence="1">
    <location>
        <begin position="459"/>
        <end position="502"/>
    </location>
</feature>
<dbReference type="RefSeq" id="WP_163912579.1">
    <property type="nucleotide sequence ID" value="NZ_JAAGWD010000001.1"/>
</dbReference>
<evidence type="ECO:0000313" key="4">
    <source>
        <dbReference type="EMBL" id="NEM96835.1"/>
    </source>
</evidence>
<comment type="caution">
    <text evidence="4">The sequence shown here is derived from an EMBL/GenBank/DDBJ whole genome shotgun (WGS) entry which is preliminary data.</text>
</comment>
<gene>
    <name evidence="4" type="ORF">GXP69_03940</name>
</gene>
<feature type="domain" description="Peptidase M56" evidence="3">
    <location>
        <begin position="129"/>
        <end position="257"/>
    </location>
</feature>
<protein>
    <submittedName>
        <fullName evidence="4">M56 family metallopeptidase</fullName>
    </submittedName>
</protein>
<dbReference type="InterPro" id="IPR052173">
    <property type="entry name" value="Beta-lactam_resp_regulator"/>
</dbReference>
<name>A0A6B3LP66_9BACT</name>
<keyword evidence="2" id="KW-0812">Transmembrane</keyword>
<feature type="transmembrane region" description="Helical" evidence="2">
    <location>
        <begin position="38"/>
        <end position="58"/>
    </location>
</feature>